<organism evidence="2 3">
    <name type="scientific">Thiothrix lacustris</name>
    <dbReference type="NCBI Taxonomy" id="525917"/>
    <lineage>
        <taxon>Bacteria</taxon>
        <taxon>Pseudomonadati</taxon>
        <taxon>Pseudomonadota</taxon>
        <taxon>Gammaproteobacteria</taxon>
        <taxon>Thiotrichales</taxon>
        <taxon>Thiotrichaceae</taxon>
        <taxon>Thiothrix</taxon>
    </lineage>
</organism>
<dbReference type="InterPro" id="IPR042095">
    <property type="entry name" value="SUMF_sf"/>
</dbReference>
<dbReference type="Pfam" id="PF03781">
    <property type="entry name" value="FGE-sulfatase"/>
    <property type="match status" value="1"/>
</dbReference>
<evidence type="ECO:0000259" key="1">
    <source>
        <dbReference type="PROSITE" id="PS50104"/>
    </source>
</evidence>
<gene>
    <name evidence="2" type="ORF">BWK73_12960</name>
</gene>
<dbReference type="InterPro" id="IPR000157">
    <property type="entry name" value="TIR_dom"/>
</dbReference>
<dbReference type="InterPro" id="IPR051043">
    <property type="entry name" value="Sulfatase_Mod_Factor_Kinase"/>
</dbReference>
<dbReference type="Pfam" id="PF13676">
    <property type="entry name" value="TIR_2"/>
    <property type="match status" value="1"/>
</dbReference>
<dbReference type="Gene3D" id="3.90.1580.10">
    <property type="entry name" value="paralog of FGE (formylglycine-generating enzyme)"/>
    <property type="match status" value="1"/>
</dbReference>
<sequence>MYDIFLSYSTQDRERLMPLVSALEQQGWSVFWDHRSIPVGGDWHDMIGDAIRECRCVIVAWSTHSVDSKWVREEALEGRARSVLFPILLDDIPQPFGFKIIQSANFTRWNQRADHPEFLKLDTEIRRVLVHQLPPQQSTVAEPSPQRLPISTPPQISYKRLWGSGLAAIAVAVAAVLMVKQPPTALTPQPIVPQTPTVAVTTPPKPTIPPLLKQFAFEPDMLPISGGTFLMGCASARDEVEGGCFADEKPAREVTVADFKAGKYEITVGQYLACVKAGACHPPKPAPAYLGLGETVSDENYPIVGVSWDNAQQYTHWLSKETGKHYRLLTEAEWEYAARAGTETAYPWGNGLIAGQANCTRDFCRDTFAHAAPVGSFTANPFGLQDMHGNVWEWVQDNTDKGKQRVVRGGSWANRPGALRSAARHQHPPQHQHYLVGFRVASSG</sequence>
<dbReference type="SUPFAM" id="SSF52200">
    <property type="entry name" value="Toll/Interleukin receptor TIR domain"/>
    <property type="match status" value="1"/>
</dbReference>
<feature type="domain" description="TIR" evidence="1">
    <location>
        <begin position="1"/>
        <end position="133"/>
    </location>
</feature>
<name>A0A1Y1QTJ1_9GAMM</name>
<dbReference type="InterPro" id="IPR005532">
    <property type="entry name" value="SUMF_dom"/>
</dbReference>
<accession>A0A1Y1QTJ1</accession>
<evidence type="ECO:0000313" key="2">
    <source>
        <dbReference type="EMBL" id="OQX13171.1"/>
    </source>
</evidence>
<dbReference type="GO" id="GO:0007165">
    <property type="term" value="P:signal transduction"/>
    <property type="evidence" value="ECO:0007669"/>
    <property type="project" value="InterPro"/>
</dbReference>
<dbReference type="Gene3D" id="3.40.50.10140">
    <property type="entry name" value="Toll/interleukin-1 receptor homology (TIR) domain"/>
    <property type="match status" value="1"/>
</dbReference>
<comment type="caution">
    <text evidence="2">The sequence shown here is derived from an EMBL/GenBank/DDBJ whole genome shotgun (WGS) entry which is preliminary data.</text>
</comment>
<dbReference type="EMBL" id="MTEJ01000051">
    <property type="protein sequence ID" value="OQX13171.1"/>
    <property type="molecule type" value="Genomic_DNA"/>
</dbReference>
<dbReference type="GO" id="GO:0120147">
    <property type="term" value="F:formylglycine-generating oxidase activity"/>
    <property type="evidence" value="ECO:0007669"/>
    <property type="project" value="TreeGrafter"/>
</dbReference>
<evidence type="ECO:0000313" key="3">
    <source>
        <dbReference type="Proteomes" id="UP000192491"/>
    </source>
</evidence>
<proteinExistence type="predicted"/>
<dbReference type="Proteomes" id="UP000192491">
    <property type="component" value="Unassembled WGS sequence"/>
</dbReference>
<dbReference type="AlphaFoldDB" id="A0A1Y1QTJ1"/>
<reference evidence="2 3" key="1">
    <citation type="submission" date="2017-01" db="EMBL/GenBank/DDBJ databases">
        <title>Novel large sulfur bacteria in the metagenomes of groundwater-fed chemosynthetic microbial mats in the Lake Huron basin.</title>
        <authorList>
            <person name="Sharrar A.M."/>
            <person name="Flood B.E."/>
            <person name="Bailey J.V."/>
            <person name="Jones D.S."/>
            <person name="Biddanda B."/>
            <person name="Ruberg S.A."/>
            <person name="Marcus D.N."/>
            <person name="Dick G.J."/>
        </authorList>
    </citation>
    <scope>NUCLEOTIDE SEQUENCE [LARGE SCALE GENOMIC DNA]</scope>
    <source>
        <strain evidence="2">A8</strain>
    </source>
</reference>
<dbReference type="InterPro" id="IPR035897">
    <property type="entry name" value="Toll_tir_struct_dom_sf"/>
</dbReference>
<dbReference type="InterPro" id="IPR016187">
    <property type="entry name" value="CTDL_fold"/>
</dbReference>
<dbReference type="PROSITE" id="PS50104">
    <property type="entry name" value="TIR"/>
    <property type="match status" value="1"/>
</dbReference>
<protein>
    <recommendedName>
        <fullName evidence="1">TIR domain-containing protein</fullName>
    </recommendedName>
</protein>
<dbReference type="SUPFAM" id="SSF56436">
    <property type="entry name" value="C-type lectin-like"/>
    <property type="match status" value="1"/>
</dbReference>
<dbReference type="PANTHER" id="PTHR23150">
    <property type="entry name" value="SULFATASE MODIFYING FACTOR 1, 2"/>
    <property type="match status" value="1"/>
</dbReference>
<dbReference type="PANTHER" id="PTHR23150:SF35">
    <property type="entry name" value="BLL6746 PROTEIN"/>
    <property type="match status" value="1"/>
</dbReference>